<evidence type="ECO:0000256" key="1">
    <source>
        <dbReference type="SAM" id="Phobius"/>
    </source>
</evidence>
<feature type="transmembrane region" description="Helical" evidence="1">
    <location>
        <begin position="12"/>
        <end position="33"/>
    </location>
</feature>
<organism evidence="2 3">
    <name type="scientific">Veronia nyctiphanis</name>
    <dbReference type="NCBI Taxonomy" id="1278244"/>
    <lineage>
        <taxon>Bacteria</taxon>
        <taxon>Pseudomonadati</taxon>
        <taxon>Pseudomonadota</taxon>
        <taxon>Gammaproteobacteria</taxon>
        <taxon>Vibrionales</taxon>
        <taxon>Vibrionaceae</taxon>
        <taxon>Veronia</taxon>
    </lineage>
</organism>
<feature type="transmembrane region" description="Helical" evidence="1">
    <location>
        <begin position="209"/>
        <end position="227"/>
    </location>
</feature>
<evidence type="ECO:0000313" key="3">
    <source>
        <dbReference type="Proteomes" id="UP000290287"/>
    </source>
</evidence>
<keyword evidence="1" id="KW-0812">Transmembrane</keyword>
<dbReference type="AlphaFoldDB" id="A0A4Q0YYY6"/>
<dbReference type="EMBL" id="PEIB01000003">
    <property type="protein sequence ID" value="RXJ74321.1"/>
    <property type="molecule type" value="Genomic_DNA"/>
</dbReference>
<comment type="caution">
    <text evidence="2">The sequence shown here is derived from an EMBL/GenBank/DDBJ whole genome shotgun (WGS) entry which is preliminary data.</text>
</comment>
<feature type="transmembrane region" description="Helical" evidence="1">
    <location>
        <begin position="239"/>
        <end position="257"/>
    </location>
</feature>
<proteinExistence type="predicted"/>
<dbReference type="Proteomes" id="UP000290287">
    <property type="component" value="Unassembled WGS sequence"/>
</dbReference>
<feature type="transmembrane region" description="Helical" evidence="1">
    <location>
        <begin position="269"/>
        <end position="292"/>
    </location>
</feature>
<reference evidence="2 3" key="1">
    <citation type="submission" date="2017-10" db="EMBL/GenBank/DDBJ databases">
        <title>Nyctiphanis sp. nov., isolated from the stomach of the euphausiid Nyctiphanes simplex (Hansen, 1911) in the Gulf of California.</title>
        <authorList>
            <person name="Gomez-Gil B."/>
            <person name="Aguilar-Mendez M."/>
            <person name="Lopez-Cortes A."/>
            <person name="Gomez-Gutierrez J."/>
            <person name="Roque A."/>
            <person name="Lang E."/>
            <person name="Gonzalez-Castillo A."/>
        </authorList>
    </citation>
    <scope>NUCLEOTIDE SEQUENCE [LARGE SCALE GENOMIC DNA]</scope>
    <source>
        <strain evidence="2 3">CAIM 600</strain>
    </source>
</reference>
<keyword evidence="1" id="KW-1133">Transmembrane helix</keyword>
<sequence>MVKMLKKITINPLFIIGTSIIFPVLLVFISPFINDYLKDDYKLTFFEATRVDLWDFPGRSSVDWMPLNLESNGKKLDRPTYIDIYIENEGDKPIPSSSFESDLVIDFGSDIKLSFLSVESIYPADIKINYSFDDSKIYIKPLLINSKDIIHLKIITEKSEPKYKFHSRIAGINEIQEKKYTEDNGITISKTVKHKYGYILEPITRINPIQLLIIIVLLISFSSYLLIESKNKFIRVLSYINIVFPSSIFFIFARTICPIGRETLHYKNLYFLLADIISFTFLMILIHLLVYLSIQLYNRKKSV</sequence>
<gene>
    <name evidence="2" type="ORF">CS022_04530</name>
</gene>
<keyword evidence="1" id="KW-0472">Membrane</keyword>
<keyword evidence="3" id="KW-1185">Reference proteome</keyword>
<accession>A0A4Q0YYY6</accession>
<evidence type="ECO:0000313" key="2">
    <source>
        <dbReference type="EMBL" id="RXJ74321.1"/>
    </source>
</evidence>
<name>A0A4Q0YYY6_9GAMM</name>
<protein>
    <submittedName>
        <fullName evidence="2">Uncharacterized protein</fullName>
    </submittedName>
</protein>